<feature type="chain" id="PRO_5022669214" evidence="1">
    <location>
        <begin position="21"/>
        <end position="189"/>
    </location>
</feature>
<reference evidence="3" key="1">
    <citation type="journal article" date="2019" name="Plant Biotechnol. J.">
        <title>Genome sequencing of the Australian wild diploid species Gossypium australe highlights disease resistance and delayed gland morphogenesis.</title>
        <authorList>
            <person name="Cai Y."/>
            <person name="Cai X."/>
            <person name="Wang Q."/>
            <person name="Wang P."/>
            <person name="Zhang Y."/>
            <person name="Cai C."/>
            <person name="Xu Y."/>
            <person name="Wang K."/>
            <person name="Zhou Z."/>
            <person name="Wang C."/>
            <person name="Geng S."/>
            <person name="Li B."/>
            <person name="Dong Q."/>
            <person name="Hou Y."/>
            <person name="Wang H."/>
            <person name="Ai P."/>
            <person name="Liu Z."/>
            <person name="Yi F."/>
            <person name="Sun M."/>
            <person name="An G."/>
            <person name="Cheng J."/>
            <person name="Zhang Y."/>
            <person name="Shi Q."/>
            <person name="Xie Y."/>
            <person name="Shi X."/>
            <person name="Chang Y."/>
            <person name="Huang F."/>
            <person name="Chen Y."/>
            <person name="Hong S."/>
            <person name="Mi L."/>
            <person name="Sun Q."/>
            <person name="Zhang L."/>
            <person name="Zhou B."/>
            <person name="Peng R."/>
            <person name="Zhang X."/>
            <person name="Liu F."/>
        </authorList>
    </citation>
    <scope>NUCLEOTIDE SEQUENCE [LARGE SCALE GENOMIC DNA]</scope>
    <source>
        <strain evidence="3">cv. PA1801</strain>
    </source>
</reference>
<evidence type="ECO:0000313" key="3">
    <source>
        <dbReference type="Proteomes" id="UP000325315"/>
    </source>
</evidence>
<dbReference type="OrthoDB" id="1000431at2759"/>
<organism evidence="2 3">
    <name type="scientific">Gossypium australe</name>
    <dbReference type="NCBI Taxonomy" id="47621"/>
    <lineage>
        <taxon>Eukaryota</taxon>
        <taxon>Viridiplantae</taxon>
        <taxon>Streptophyta</taxon>
        <taxon>Embryophyta</taxon>
        <taxon>Tracheophyta</taxon>
        <taxon>Spermatophyta</taxon>
        <taxon>Magnoliopsida</taxon>
        <taxon>eudicotyledons</taxon>
        <taxon>Gunneridae</taxon>
        <taxon>Pentapetalae</taxon>
        <taxon>rosids</taxon>
        <taxon>malvids</taxon>
        <taxon>Malvales</taxon>
        <taxon>Malvaceae</taxon>
        <taxon>Malvoideae</taxon>
        <taxon>Gossypium</taxon>
    </lineage>
</organism>
<accession>A0A5B6X3L6</accession>
<dbReference type="EMBL" id="SMMG02000001">
    <property type="protein sequence ID" value="KAA3488323.1"/>
    <property type="molecule type" value="Genomic_DNA"/>
</dbReference>
<evidence type="ECO:0000256" key="1">
    <source>
        <dbReference type="SAM" id="SignalP"/>
    </source>
</evidence>
<sequence>MQGSCLLLVELLKLSRFSSQFPTTMMIPQGICEEIERIVRQFIWGYSGGSRKMTLVNWQPICQPKLKDQNISFMLKLGFNILINTKSLWVRILRSKYKIPRVGPLLNHIPAQNNLDEDCLLRDLFRVWLLDEVLNRIVSIPPPHHSIGVDRVSWMGTSTGSFSIKSAYKTIKENLWNLRDETWKISWKY</sequence>
<dbReference type="Proteomes" id="UP000325315">
    <property type="component" value="Unassembled WGS sequence"/>
</dbReference>
<feature type="signal peptide" evidence="1">
    <location>
        <begin position="1"/>
        <end position="20"/>
    </location>
</feature>
<evidence type="ECO:0000313" key="2">
    <source>
        <dbReference type="EMBL" id="KAA3488323.1"/>
    </source>
</evidence>
<name>A0A5B6X3L6_9ROSI</name>
<comment type="caution">
    <text evidence="2">The sequence shown here is derived from an EMBL/GenBank/DDBJ whole genome shotgun (WGS) entry which is preliminary data.</text>
</comment>
<proteinExistence type="predicted"/>
<gene>
    <name evidence="2" type="ORF">EPI10_032092</name>
</gene>
<keyword evidence="1" id="KW-0732">Signal</keyword>
<dbReference type="AlphaFoldDB" id="A0A5B6X3L6"/>
<keyword evidence="3" id="KW-1185">Reference proteome</keyword>
<protein>
    <submittedName>
        <fullName evidence="2">Nitrogen regulatory protein P-II-like protein</fullName>
    </submittedName>
</protein>